<dbReference type="SMART" id="SM01180">
    <property type="entry name" value="DWNN"/>
    <property type="match status" value="1"/>
</dbReference>
<organism evidence="8 9">
    <name type="scientific">Rhododendron simsii</name>
    <name type="common">Sims's rhododendron</name>
    <dbReference type="NCBI Taxonomy" id="118357"/>
    <lineage>
        <taxon>Eukaryota</taxon>
        <taxon>Viridiplantae</taxon>
        <taxon>Streptophyta</taxon>
        <taxon>Embryophyta</taxon>
        <taxon>Tracheophyta</taxon>
        <taxon>Spermatophyta</taxon>
        <taxon>Magnoliopsida</taxon>
        <taxon>eudicotyledons</taxon>
        <taxon>Gunneridae</taxon>
        <taxon>Pentapetalae</taxon>
        <taxon>asterids</taxon>
        <taxon>Ericales</taxon>
        <taxon>Ericaceae</taxon>
        <taxon>Ericoideae</taxon>
        <taxon>Rhodoreae</taxon>
        <taxon>Rhododendron</taxon>
    </lineage>
</organism>
<evidence type="ECO:0000256" key="2">
    <source>
        <dbReference type="ARBA" id="ARBA00022723"/>
    </source>
</evidence>
<dbReference type="Pfam" id="PF13696">
    <property type="entry name" value="zf-CCHC_2"/>
    <property type="match status" value="1"/>
</dbReference>
<dbReference type="GO" id="GO:0016567">
    <property type="term" value="P:protein ubiquitination"/>
    <property type="evidence" value="ECO:0007669"/>
    <property type="project" value="InterPro"/>
</dbReference>
<dbReference type="InterPro" id="IPR025829">
    <property type="entry name" value="Zn_knuckle_CX2CX3GHX4C"/>
</dbReference>
<dbReference type="CDD" id="cd16620">
    <property type="entry name" value="vRING-HC-C4C4_RBBP6"/>
    <property type="match status" value="1"/>
</dbReference>
<feature type="compositionally biased region" description="Basic and acidic residues" evidence="6">
    <location>
        <begin position="713"/>
        <end position="726"/>
    </location>
</feature>
<evidence type="ECO:0000259" key="7">
    <source>
        <dbReference type="PROSITE" id="PS51282"/>
    </source>
</evidence>
<dbReference type="Gene3D" id="4.10.60.10">
    <property type="entry name" value="Zinc finger, CCHC-type"/>
    <property type="match status" value="1"/>
</dbReference>
<evidence type="ECO:0000256" key="4">
    <source>
        <dbReference type="ARBA" id="ARBA00022833"/>
    </source>
</evidence>
<keyword evidence="9" id="KW-1185">Reference proteome</keyword>
<dbReference type="Pfam" id="PF08783">
    <property type="entry name" value="DWNN"/>
    <property type="match status" value="1"/>
</dbReference>
<evidence type="ECO:0000256" key="5">
    <source>
        <dbReference type="ARBA" id="ARBA00023242"/>
    </source>
</evidence>
<feature type="compositionally biased region" description="Low complexity" evidence="6">
    <location>
        <begin position="853"/>
        <end position="865"/>
    </location>
</feature>
<dbReference type="PROSITE" id="PS51282">
    <property type="entry name" value="DWNN"/>
    <property type="match status" value="1"/>
</dbReference>
<evidence type="ECO:0000313" key="8">
    <source>
        <dbReference type="EMBL" id="KAF7126377.1"/>
    </source>
</evidence>
<evidence type="ECO:0000256" key="3">
    <source>
        <dbReference type="ARBA" id="ARBA00022771"/>
    </source>
</evidence>
<proteinExistence type="predicted"/>
<feature type="region of interest" description="Disordered" evidence="6">
    <location>
        <begin position="686"/>
        <end position="919"/>
    </location>
</feature>
<accession>A0A834G5Z8</accession>
<dbReference type="Gene3D" id="3.30.40.10">
    <property type="entry name" value="Zinc/RING finger domain, C3HC4 (zinc finger)"/>
    <property type="match status" value="1"/>
</dbReference>
<protein>
    <recommendedName>
        <fullName evidence="7">DWNN domain-containing protein</fullName>
    </recommendedName>
</protein>
<dbReference type="GO" id="GO:0008270">
    <property type="term" value="F:zinc ion binding"/>
    <property type="evidence" value="ECO:0007669"/>
    <property type="project" value="UniProtKB-KW"/>
</dbReference>
<dbReference type="Gene3D" id="3.10.20.90">
    <property type="entry name" value="Phosphatidylinositol 3-kinase Catalytic Subunit, Chain A, domain 1"/>
    <property type="match status" value="1"/>
</dbReference>
<comment type="caution">
    <text evidence="8">The sequence shown here is derived from an EMBL/GenBank/DDBJ whole genome shotgun (WGS) entry which is preliminary data.</text>
</comment>
<dbReference type="InterPro" id="IPR013083">
    <property type="entry name" value="Znf_RING/FYVE/PHD"/>
</dbReference>
<dbReference type="PANTHER" id="PTHR15439:SF0">
    <property type="entry name" value="CELL DIVISION CYCLE AND APOPTOSIS REGULATOR PROTEIN 1-RELATED"/>
    <property type="match status" value="1"/>
</dbReference>
<keyword evidence="3" id="KW-0863">Zinc-finger</keyword>
<feature type="domain" description="DWNN" evidence="7">
    <location>
        <begin position="3"/>
        <end position="76"/>
    </location>
</feature>
<dbReference type="EMBL" id="WJXA01000011">
    <property type="protein sequence ID" value="KAF7126377.1"/>
    <property type="molecule type" value="Genomic_DNA"/>
</dbReference>
<feature type="compositionally biased region" description="Basic and acidic residues" evidence="6">
    <location>
        <begin position="898"/>
        <end position="911"/>
    </location>
</feature>
<dbReference type="InterPro" id="IPR033489">
    <property type="entry name" value="RBBP6"/>
</dbReference>
<evidence type="ECO:0000256" key="1">
    <source>
        <dbReference type="ARBA" id="ARBA00004123"/>
    </source>
</evidence>
<sequence length="919" mass="101269">MAVYYKFKSAKDYDSIAIDGHFISVANLKEKIFESKHLGRGTDFDLVVTNAQTNEEYLDEAMLIPKNTSVLIRRVPGRPRMTIVTEPVIEQDEAILDTNKSDDGQAAKSRFVGADSSLMHYPEDSEWDEFGNDLYAIPEVLPMQASNPIQDASPPSKADEESLIKALIDTPALDWQRQTSDGFGPGRGFGRGMGGRMTGGRGFGDLLILCRGGLERKMPPQGYICHRCKVPGHFIQHCPTNGDPNYDIKRVKPPTGIPRSMLMATPDGSYALPSGDVAVLKPNEAAFEKEIEGMPSTRSVGDLPPELHCPLCEDVMKDAVLTSKCCFKSFCDKCIRDHIISKSICVCGATNILADDLLPNKTLRDAINRILESNNSSAENAGSACQVQDMESKIPQLKMEPRVPSPSLSATSKGEQAPTAKSEEIFKVKESTDEGKAVSAPLKSLEKGKMGKVPDSSEATHDSVSVREPASQGSAPLADEDVQQRPVSGEAGKKKKKKKARLPMNGLPANGMLFIYLFAIYKGPLRDVLLGGSLIDKDTLQSADMQWKFPQDNLAVDNYNMMPLGPSPYNPFWSGMQPGMEYAAPYGGSLPYMGYGLGPYDIPFGVLPQDPFGAQGFMMPPVPPHRDLADFGMGVNAGPHVMSREEFEARKADLQRKREIERRGEREFSKDREFSWEVSSSADFSSLKSKSKSASIPAQASSGEHHRHRHRSERSSPERVARDSELPRPSSKRKSDYDYDREYDDYHHHRHSHSHNHRSESSAGRSSLEPPPPQPKSTTTAAPTLSKSASAAADRKQKPSVFSRISFPAEESSSKKRKLPSSVSDAPVASSSGHHSHSGRTTANGYHEDYKKTTSSSRKSAAAAAEVDYESSEEDERHFKRRPSRYKEEAEAEAEAEETLRHSRGTRDRNRGGYSSKHR</sequence>
<dbReference type="PANTHER" id="PTHR15439">
    <property type="entry name" value="RETINOBLASTOMA-BINDING PROTEIN 6"/>
    <property type="match status" value="1"/>
</dbReference>
<feature type="compositionally biased region" description="Basic and acidic residues" evidence="6">
    <location>
        <begin position="421"/>
        <end position="436"/>
    </location>
</feature>
<feature type="region of interest" description="Disordered" evidence="6">
    <location>
        <begin position="395"/>
        <end position="501"/>
    </location>
</feature>
<keyword evidence="4" id="KW-0862">Zinc</keyword>
<reference evidence="8" key="1">
    <citation type="submission" date="2019-11" db="EMBL/GenBank/DDBJ databases">
        <authorList>
            <person name="Liu Y."/>
            <person name="Hou J."/>
            <person name="Li T.-Q."/>
            <person name="Guan C.-H."/>
            <person name="Wu X."/>
            <person name="Wu H.-Z."/>
            <person name="Ling F."/>
            <person name="Zhang R."/>
            <person name="Shi X.-G."/>
            <person name="Ren J.-P."/>
            <person name="Chen E.-F."/>
            <person name="Sun J.-M."/>
        </authorList>
    </citation>
    <scope>NUCLEOTIDE SEQUENCE</scope>
    <source>
        <strain evidence="8">Adult_tree_wgs_1</strain>
        <tissue evidence="8">Leaves</tissue>
    </source>
</reference>
<feature type="compositionally biased region" description="Low complexity" evidence="6">
    <location>
        <begin position="686"/>
        <end position="702"/>
    </location>
</feature>
<dbReference type="GO" id="GO:0005634">
    <property type="term" value="C:nucleus"/>
    <property type="evidence" value="ECO:0007669"/>
    <property type="project" value="UniProtKB-SubCell"/>
</dbReference>
<keyword evidence="5" id="KW-0539">Nucleus</keyword>
<dbReference type="GO" id="GO:0006511">
    <property type="term" value="P:ubiquitin-dependent protein catabolic process"/>
    <property type="evidence" value="ECO:0007669"/>
    <property type="project" value="TreeGrafter"/>
</dbReference>
<feature type="compositionally biased region" description="Polar residues" evidence="6">
    <location>
        <begin position="776"/>
        <end position="789"/>
    </location>
</feature>
<gene>
    <name evidence="8" type="ORF">RHSIM_Rhsim11G0000900</name>
</gene>
<dbReference type="GO" id="GO:0061630">
    <property type="term" value="F:ubiquitin protein ligase activity"/>
    <property type="evidence" value="ECO:0007669"/>
    <property type="project" value="InterPro"/>
</dbReference>
<evidence type="ECO:0000256" key="6">
    <source>
        <dbReference type="SAM" id="MobiDB-lite"/>
    </source>
</evidence>
<comment type="subcellular location">
    <subcellularLocation>
        <location evidence="1">Nucleus</location>
    </subcellularLocation>
</comment>
<dbReference type="OrthoDB" id="106784at2759"/>
<name>A0A834G5Z8_RHOSS</name>
<keyword evidence="2" id="KW-0479">Metal-binding</keyword>
<evidence type="ECO:0000313" key="9">
    <source>
        <dbReference type="Proteomes" id="UP000626092"/>
    </source>
</evidence>
<dbReference type="GO" id="GO:0006397">
    <property type="term" value="P:mRNA processing"/>
    <property type="evidence" value="ECO:0007669"/>
    <property type="project" value="InterPro"/>
</dbReference>
<feature type="compositionally biased region" description="Basic and acidic residues" evidence="6">
    <location>
        <begin position="733"/>
        <end position="747"/>
    </location>
</feature>
<dbReference type="InterPro" id="IPR014891">
    <property type="entry name" value="DWNN_domain"/>
</dbReference>
<feature type="compositionally biased region" description="Low complexity" evidence="6">
    <location>
        <begin position="820"/>
        <end position="833"/>
    </location>
</feature>
<dbReference type="AlphaFoldDB" id="A0A834G5Z8"/>
<dbReference type="Proteomes" id="UP000626092">
    <property type="component" value="Unassembled WGS sequence"/>
</dbReference>
<dbReference type="SUPFAM" id="SSF57850">
    <property type="entry name" value="RING/U-box"/>
    <property type="match status" value="1"/>
</dbReference>